<dbReference type="SUPFAM" id="SSF54373">
    <property type="entry name" value="FAD-linked reductases, C-terminal domain"/>
    <property type="match status" value="1"/>
</dbReference>
<evidence type="ECO:0000256" key="3">
    <source>
        <dbReference type="ARBA" id="ARBA00023002"/>
    </source>
</evidence>
<dbReference type="Gene3D" id="3.50.50.60">
    <property type="entry name" value="FAD/NAD(P)-binding domain"/>
    <property type="match status" value="1"/>
</dbReference>
<evidence type="ECO:0000256" key="2">
    <source>
        <dbReference type="ARBA" id="ARBA00022827"/>
    </source>
</evidence>
<dbReference type="OrthoDB" id="417877at2759"/>
<proteinExistence type="predicted"/>
<dbReference type="AlphaFoldDB" id="G3XU89"/>
<evidence type="ECO:0000259" key="4">
    <source>
        <dbReference type="Pfam" id="PF01494"/>
    </source>
</evidence>
<protein>
    <recommendedName>
        <fullName evidence="4">FAD-binding domain-containing protein</fullName>
    </recommendedName>
</protein>
<dbReference type="InterPro" id="IPR036188">
    <property type="entry name" value="FAD/NAD-bd_sf"/>
</dbReference>
<dbReference type="HOGENOM" id="CLU_009665_6_4_1"/>
<dbReference type="InterPro" id="IPR002938">
    <property type="entry name" value="FAD-bd"/>
</dbReference>
<dbReference type="Pfam" id="PF01494">
    <property type="entry name" value="FAD_binding_3"/>
    <property type="match status" value="1"/>
</dbReference>
<comment type="caution">
    <text evidence="5">The sequence shown here is derived from an EMBL/GenBank/DDBJ whole genome shotgun (WGS) entry which is preliminary data.</text>
</comment>
<sequence length="454" mass="50161">MTIDSVLPPKLRVAIIGAGPAGLGAAIEFAKLPFVELRVYEQARELREVGAGISIQQNTWRMLDVFGVYDNIDPKDLFRPADGHSVQHRNGRTGELLLSKAQEGTPPRYLHARTLRSVLQQALLKGVDKSKLRLSSRLAEIVQLASGAFFLRFEDGHTDEVDLLVGADGVRSVVRQFAHPDHRLKYIGTTAYRALADARDILSIPGIPDSVTFWHGPADRLYTCNLKNNVYEIAARVPQTAETAPVSWGQDASVEEFSWRYKDFSPALQSVLDKIKVVKKFALFSGPRLSSVISHGSIALIGDASHLLTGLGAGAAFALEDVYVLTRAVKWAHERGLPIQDGLELFDRVRAPHYAAMYDILDGYGKSDVSVKATDDFDEAVSMIVANKWDDDHGWLYSYNVCYHRKYWFRILICVLGRGGVEGNLRGRGCSARRGGAVSSWRRVELAAVDTEVG</sequence>
<name>G3XU89_ASPNA</name>
<keyword evidence="1" id="KW-0285">Flavoprotein</keyword>
<accession>G3XU89</accession>
<dbReference type="Proteomes" id="UP000009038">
    <property type="component" value="Unassembled WGS sequence"/>
</dbReference>
<evidence type="ECO:0000313" key="5">
    <source>
        <dbReference type="EMBL" id="EHA25717.1"/>
    </source>
</evidence>
<dbReference type="STRING" id="380704.G3XU89"/>
<evidence type="ECO:0000256" key="1">
    <source>
        <dbReference type="ARBA" id="ARBA00022630"/>
    </source>
</evidence>
<keyword evidence="3" id="KW-0560">Oxidoreductase</keyword>
<dbReference type="EMBL" id="ACJE01000005">
    <property type="protein sequence ID" value="EHA25717.1"/>
    <property type="molecule type" value="Genomic_DNA"/>
</dbReference>
<dbReference type="PANTHER" id="PTHR46720">
    <property type="entry name" value="HYDROXYLASE, PUTATIVE (AFU_ORTHOLOGUE AFUA_3G01460)-RELATED"/>
    <property type="match status" value="1"/>
</dbReference>
<feature type="domain" description="FAD-binding" evidence="4">
    <location>
        <begin position="11"/>
        <end position="356"/>
    </location>
</feature>
<dbReference type="GO" id="GO:0044550">
    <property type="term" value="P:secondary metabolite biosynthetic process"/>
    <property type="evidence" value="ECO:0007669"/>
    <property type="project" value="TreeGrafter"/>
</dbReference>
<organism evidence="5 6">
    <name type="scientific">Aspergillus niger (strain ATCC 1015 / CBS 113.46 / FGSC A1144 / LSHB Ac4 / NCTC 3858a / NRRL 328 / USDA 3528.7)</name>
    <dbReference type="NCBI Taxonomy" id="380704"/>
    <lineage>
        <taxon>Eukaryota</taxon>
        <taxon>Fungi</taxon>
        <taxon>Dikarya</taxon>
        <taxon>Ascomycota</taxon>
        <taxon>Pezizomycotina</taxon>
        <taxon>Eurotiomycetes</taxon>
        <taxon>Eurotiomycetidae</taxon>
        <taxon>Eurotiales</taxon>
        <taxon>Aspergillaceae</taxon>
        <taxon>Aspergillus</taxon>
        <taxon>Aspergillus subgen. Circumdati</taxon>
    </lineage>
</organism>
<dbReference type="GO" id="GO:0071949">
    <property type="term" value="F:FAD binding"/>
    <property type="evidence" value="ECO:0007669"/>
    <property type="project" value="InterPro"/>
</dbReference>
<reference evidence="5 6" key="1">
    <citation type="journal article" date="2011" name="Genome Res.">
        <title>Comparative genomics of citric-acid-producing Aspergillus niger ATCC 1015 versus enzyme-producing CBS 513.88.</title>
        <authorList>
            <person name="Andersen M.R."/>
            <person name="Salazar M.P."/>
            <person name="Schaap P.J."/>
            <person name="van de Vondervoort P.J."/>
            <person name="Culley D."/>
            <person name="Thykaer J."/>
            <person name="Frisvad J.C."/>
            <person name="Nielsen K.F."/>
            <person name="Albang R."/>
            <person name="Albermann K."/>
            <person name="Berka R.M."/>
            <person name="Braus G.H."/>
            <person name="Braus-Stromeyer S.A."/>
            <person name="Corrochano L.M."/>
            <person name="Dai Z."/>
            <person name="van Dijck P.W."/>
            <person name="Hofmann G."/>
            <person name="Lasure L.L."/>
            <person name="Magnuson J.K."/>
            <person name="Menke H."/>
            <person name="Meijer M."/>
            <person name="Meijer S.L."/>
            <person name="Nielsen J.B."/>
            <person name="Nielsen M.L."/>
            <person name="van Ooyen A.J."/>
            <person name="Pel H.J."/>
            <person name="Poulsen L."/>
            <person name="Samson R.A."/>
            <person name="Stam H."/>
            <person name="Tsang A."/>
            <person name="van den Brink J.M."/>
            <person name="Atkins A."/>
            <person name="Aerts A."/>
            <person name="Shapiro H."/>
            <person name="Pangilinan J."/>
            <person name="Salamov A."/>
            <person name="Lou Y."/>
            <person name="Lindquist E."/>
            <person name="Lucas S."/>
            <person name="Grimwood J."/>
            <person name="Grigoriev I.V."/>
            <person name="Kubicek C.P."/>
            <person name="Martinez D."/>
            <person name="van Peij N.N."/>
            <person name="Roubos J.A."/>
            <person name="Nielsen J."/>
            <person name="Baker S.E."/>
        </authorList>
    </citation>
    <scope>NUCLEOTIDE SEQUENCE [LARGE SCALE GENOMIC DNA]</scope>
    <source>
        <strain evidence="6">ATCC 1015 / CBS 113.46 / FGSC A1144 / LSHB Ac4 / NCTC 3858a / NRRL 328 / USDA 3528.7</strain>
    </source>
</reference>
<dbReference type="PRINTS" id="PR00420">
    <property type="entry name" value="RNGMNOXGNASE"/>
</dbReference>
<keyword evidence="2" id="KW-0274">FAD</keyword>
<gene>
    <name evidence="5" type="ORF">ASPNIDRAFT_189805</name>
</gene>
<dbReference type="SUPFAM" id="SSF51905">
    <property type="entry name" value="FAD/NAD(P)-binding domain"/>
    <property type="match status" value="1"/>
</dbReference>
<dbReference type="PANTHER" id="PTHR46720:SF3">
    <property type="entry name" value="FAD-BINDING DOMAIN-CONTAINING PROTEIN-RELATED"/>
    <property type="match status" value="1"/>
</dbReference>
<dbReference type="GO" id="GO:0016491">
    <property type="term" value="F:oxidoreductase activity"/>
    <property type="evidence" value="ECO:0007669"/>
    <property type="project" value="UniProtKB-KW"/>
</dbReference>
<dbReference type="InterPro" id="IPR051104">
    <property type="entry name" value="FAD_monoxygenase"/>
</dbReference>
<evidence type="ECO:0000313" key="6">
    <source>
        <dbReference type="Proteomes" id="UP000009038"/>
    </source>
</evidence>